<keyword evidence="3" id="KW-1185">Reference proteome</keyword>
<dbReference type="InterPro" id="IPR038587">
    <property type="entry name" value="Ribosomal_eL40_sf"/>
</dbReference>
<organism evidence="2 3">
    <name type="scientific">Acidianus brierleyi</name>
    <dbReference type="NCBI Taxonomy" id="41673"/>
    <lineage>
        <taxon>Archaea</taxon>
        <taxon>Thermoproteota</taxon>
        <taxon>Thermoprotei</taxon>
        <taxon>Sulfolobales</taxon>
        <taxon>Sulfolobaceae</taxon>
        <taxon>Acidianus</taxon>
    </lineage>
</organism>
<name>A0A2U9IHM8_9CREN</name>
<dbReference type="OrthoDB" id="44188at2157"/>
<feature type="domain" description="Zinc-ribbon" evidence="1">
    <location>
        <begin position="87"/>
        <end position="108"/>
    </location>
</feature>
<sequence>MQTCPMCGANLVEGLSYCQVCGADVSIYDQIYQSIQGVSPFQSPGNQQNFQQQDFSQQGFQQQNFPQQDFQQNFQQQNPQYQQGIPCPNCGFMNPPDAKVCGNCGQELKKHHHHFF</sequence>
<accession>A0A2U9IHM8</accession>
<dbReference type="GeneID" id="36833222"/>
<dbReference type="KEGG" id="abri:DFR85_13660"/>
<gene>
    <name evidence="2" type="ORF">DFR85_13660</name>
</gene>
<evidence type="ECO:0000259" key="1">
    <source>
        <dbReference type="Pfam" id="PF13240"/>
    </source>
</evidence>
<dbReference type="Proteomes" id="UP000248044">
    <property type="component" value="Chromosome"/>
</dbReference>
<dbReference type="Gene3D" id="4.10.1060.50">
    <property type="match status" value="1"/>
</dbReference>
<evidence type="ECO:0000313" key="3">
    <source>
        <dbReference type="Proteomes" id="UP000248044"/>
    </source>
</evidence>
<dbReference type="InterPro" id="IPR026870">
    <property type="entry name" value="Zinc_ribbon_dom"/>
</dbReference>
<reference evidence="2 3" key="1">
    <citation type="submission" date="2018-05" db="EMBL/GenBank/DDBJ databases">
        <title>Complete Genome Sequences of Extremely Thermoacidophilic, Metal-Mobilizing Type-Strain Members of the Archaeal Family Sulfolobaceae: Acidianus brierleyi DSM-1651T, Acidianus sulfidivorans DSM-18786T, Metallosphaera hakonensis DSM-7519T, and Metallosphaera prunae DSM-10039T.</title>
        <authorList>
            <person name="Counts J.A."/>
            <person name="Kelly R.M."/>
        </authorList>
    </citation>
    <scope>NUCLEOTIDE SEQUENCE [LARGE SCALE GENOMIC DNA]</scope>
    <source>
        <strain evidence="2 3">DSM 1651</strain>
    </source>
</reference>
<dbReference type="Pfam" id="PF13240">
    <property type="entry name" value="Zn_Ribbon_1"/>
    <property type="match status" value="1"/>
</dbReference>
<protein>
    <recommendedName>
        <fullName evidence="1">Zinc-ribbon domain-containing protein</fullName>
    </recommendedName>
</protein>
<dbReference type="RefSeq" id="WP_110271363.1">
    <property type="nucleotide sequence ID" value="NZ_CP029289.2"/>
</dbReference>
<evidence type="ECO:0000313" key="2">
    <source>
        <dbReference type="EMBL" id="AWR95485.1"/>
    </source>
</evidence>
<dbReference type="AlphaFoldDB" id="A0A2U9IHM8"/>
<dbReference type="EMBL" id="CP029289">
    <property type="protein sequence ID" value="AWR95485.1"/>
    <property type="molecule type" value="Genomic_DNA"/>
</dbReference>
<proteinExistence type="predicted"/>